<dbReference type="InterPro" id="IPR004341">
    <property type="entry name" value="CAT_RNA-bd_dom"/>
</dbReference>
<dbReference type="Gene3D" id="1.10.1790.10">
    <property type="entry name" value="PRD domain"/>
    <property type="match status" value="2"/>
</dbReference>
<dbReference type="PROSITE" id="PS51372">
    <property type="entry name" value="PRD_2"/>
    <property type="match status" value="2"/>
</dbReference>
<dbReference type="InterPro" id="IPR011608">
    <property type="entry name" value="PRD"/>
</dbReference>
<dbReference type="HOGENOM" id="CLU_078802_0_0_9"/>
<gene>
    <name evidence="3" type="ORF">GZ22_00660</name>
</gene>
<dbReference type="SUPFAM" id="SSF50151">
    <property type="entry name" value="SacY-like RNA-binding domain"/>
    <property type="match status" value="1"/>
</dbReference>
<dbReference type="Pfam" id="PF00874">
    <property type="entry name" value="PRD"/>
    <property type="match status" value="2"/>
</dbReference>
<evidence type="ECO:0000313" key="4">
    <source>
        <dbReference type="Proteomes" id="UP000027980"/>
    </source>
</evidence>
<dbReference type="PANTHER" id="PTHR30185:SF15">
    <property type="entry name" value="CRYPTIC BETA-GLUCOSIDE BGL OPERON ANTITERMINATOR"/>
    <property type="match status" value="1"/>
</dbReference>
<dbReference type="Gene3D" id="2.30.24.10">
    <property type="entry name" value="CAT RNA-binding domain"/>
    <property type="match status" value="1"/>
</dbReference>
<dbReference type="GO" id="GO:0006355">
    <property type="term" value="P:regulation of DNA-templated transcription"/>
    <property type="evidence" value="ECO:0007669"/>
    <property type="project" value="InterPro"/>
</dbReference>
<accession>A0A075LHG0</accession>
<evidence type="ECO:0000313" key="3">
    <source>
        <dbReference type="EMBL" id="AIF65307.1"/>
    </source>
</evidence>
<dbReference type="InterPro" id="IPR036634">
    <property type="entry name" value="PRD_sf"/>
</dbReference>
<feature type="domain" description="PRD" evidence="2">
    <location>
        <begin position="171"/>
        <end position="282"/>
    </location>
</feature>
<dbReference type="GeneID" id="34222581"/>
<dbReference type="EMBL" id="CP008876">
    <property type="protein sequence ID" value="AIF65307.1"/>
    <property type="molecule type" value="Genomic_DNA"/>
</dbReference>
<dbReference type="GO" id="GO:0003723">
    <property type="term" value="F:RNA binding"/>
    <property type="evidence" value="ECO:0007669"/>
    <property type="project" value="InterPro"/>
</dbReference>
<dbReference type="Pfam" id="PF03123">
    <property type="entry name" value="CAT_RBD"/>
    <property type="match status" value="1"/>
</dbReference>
<feature type="domain" description="PRD" evidence="2">
    <location>
        <begin position="65"/>
        <end position="170"/>
    </location>
</feature>
<dbReference type="PANTHER" id="PTHR30185">
    <property type="entry name" value="CRYPTIC BETA-GLUCOSIDE BGL OPERON ANTITERMINATOR"/>
    <property type="match status" value="1"/>
</dbReference>
<dbReference type="RefSeq" id="WP_038557704.1">
    <property type="nucleotide sequence ID" value="NZ_CP008876.1"/>
</dbReference>
<evidence type="ECO:0000259" key="2">
    <source>
        <dbReference type="PROSITE" id="PS51372"/>
    </source>
</evidence>
<organism evidence="3 4">
    <name type="scientific">Terribacillus saccharophilus</name>
    <dbReference type="NCBI Taxonomy" id="361277"/>
    <lineage>
        <taxon>Bacteria</taxon>
        <taxon>Bacillati</taxon>
        <taxon>Bacillota</taxon>
        <taxon>Bacilli</taxon>
        <taxon>Bacillales</taxon>
        <taxon>Bacillaceae</taxon>
        <taxon>Terribacillus</taxon>
    </lineage>
</organism>
<dbReference type="InterPro" id="IPR036650">
    <property type="entry name" value="CAT_RNA-bd_dom_sf"/>
</dbReference>
<dbReference type="InterPro" id="IPR050661">
    <property type="entry name" value="BglG_antiterminators"/>
</dbReference>
<keyword evidence="1" id="KW-0677">Repeat</keyword>
<protein>
    <submittedName>
        <fullName evidence="3">Transcription antiterminator BglG</fullName>
    </submittedName>
</protein>
<dbReference type="AlphaFoldDB" id="A0A075LHG0"/>
<dbReference type="NCBIfam" id="NF046042">
    <property type="entry name" value="LicT"/>
    <property type="match status" value="1"/>
</dbReference>
<dbReference type="KEGG" id="tap:GZ22_00660"/>
<evidence type="ECO:0000256" key="1">
    <source>
        <dbReference type="ARBA" id="ARBA00022737"/>
    </source>
</evidence>
<proteinExistence type="predicted"/>
<sequence length="285" mass="33134">MKIEKILNNSVVVTRNDKNQELVVMGKGLAFKKKIGDPIDVSQIEKKFILEKSGMADKLETLLRDVSPVYLNIAAKIVEYARGHLPYDLDEYLYVALTDHLSFAISREKQGITLKNPLVWEIRKYYKQEYKIAWKALDIIEEDTGYHLGEDEAASIALHLVNSQVTGEHMLTAVQVTEIVSNLLNIVTYHLKGNVDESSVNYERFLTHLRFFAVRFLRDERLPELAESFLYDQVRLKYKQAFQCTERMDVYLKEKFNSGLTQDEQLYLTVHIHRLTEQSQQNKSK</sequence>
<dbReference type="SMART" id="SM01061">
    <property type="entry name" value="CAT_RBD"/>
    <property type="match status" value="1"/>
</dbReference>
<reference evidence="3 4" key="1">
    <citation type="submission" date="2014-07" db="EMBL/GenBank/DDBJ databases">
        <title>Complete genome sequence of a moderately halophilic bacterium Terribacillus aidingensis MP602, isolated from Cryptomeria fortunei in Tianmu mountain in China.</title>
        <authorList>
            <person name="Wang Y."/>
            <person name="Lu P."/>
            <person name="Zhang L."/>
        </authorList>
    </citation>
    <scope>NUCLEOTIDE SEQUENCE [LARGE SCALE GENOMIC DNA]</scope>
    <source>
        <strain evidence="3 4">MP602</strain>
    </source>
</reference>
<dbReference type="SUPFAM" id="SSF63520">
    <property type="entry name" value="PTS-regulatory domain, PRD"/>
    <property type="match status" value="2"/>
</dbReference>
<name>A0A075LHG0_9BACI</name>
<dbReference type="OrthoDB" id="9813552at2"/>
<dbReference type="Proteomes" id="UP000027980">
    <property type="component" value="Chromosome"/>
</dbReference>